<evidence type="ECO:0000313" key="14">
    <source>
        <dbReference type="Proteomes" id="UP000262939"/>
    </source>
</evidence>
<accession>A0A372LIN0</accession>
<dbReference type="Pfam" id="PF01931">
    <property type="entry name" value="NTPase_I-T"/>
    <property type="match status" value="1"/>
</dbReference>
<evidence type="ECO:0000256" key="2">
    <source>
        <dbReference type="ARBA" id="ARBA00022723"/>
    </source>
</evidence>
<dbReference type="InterPro" id="IPR026533">
    <property type="entry name" value="NTPase/PRRC1"/>
</dbReference>
<dbReference type="GO" id="GO:0103023">
    <property type="term" value="F:ITPase activity"/>
    <property type="evidence" value="ECO:0007669"/>
    <property type="project" value="UniProtKB-EC"/>
</dbReference>
<protein>
    <recommendedName>
        <fullName evidence="11">Probable inosine/xanthosine triphosphatase</fullName>
        <shortName evidence="11">ITPase/XTPase</shortName>
        <ecNumber evidence="11">3.6.1.73</ecNumber>
    </recommendedName>
    <alternativeName>
        <fullName evidence="11">Non-canonical purine NTP phosphatase</fullName>
    </alternativeName>
    <alternativeName>
        <fullName evidence="11">Non-standard purine NTP phosphatase</fullName>
    </alternativeName>
    <alternativeName>
        <fullName evidence="11">Nucleoside-triphosphate phosphatase</fullName>
        <shortName evidence="11">NTPase</shortName>
    </alternativeName>
</protein>
<comment type="catalytic activity">
    <reaction evidence="8 11">
        <text>ITP + H2O = IDP + phosphate + H(+)</text>
        <dbReference type="Rhea" id="RHEA:28330"/>
        <dbReference type="ChEBI" id="CHEBI:15377"/>
        <dbReference type="ChEBI" id="CHEBI:15378"/>
        <dbReference type="ChEBI" id="CHEBI:43474"/>
        <dbReference type="ChEBI" id="CHEBI:58280"/>
        <dbReference type="ChEBI" id="CHEBI:61402"/>
        <dbReference type="EC" id="3.6.1.73"/>
    </reaction>
</comment>
<keyword evidence="2 11" id="KW-0479">Metal-binding</keyword>
<sequence>MLKVAVGSSNPAKVHAVKEAFGRDAEIIEIKASSGVSEQPFSDEETVEGASNRARNCLGESDAQIGIGLEGGVVQTKYGLFLCNWGALADREGNLFIAGGARVALPAPIAKRLLSGEELGPVMDEYTKKEGIRKKEGAIGIFTNGRITRQEMFSHIMDMLIGQYEFRKVEKKQ</sequence>
<comment type="caution">
    <text evidence="13">The sequence shown here is derived from an EMBL/GenBank/DDBJ whole genome shotgun (WGS) entry which is preliminary data.</text>
</comment>
<dbReference type="GO" id="GO:0000166">
    <property type="term" value="F:nucleotide binding"/>
    <property type="evidence" value="ECO:0007669"/>
    <property type="project" value="UniProtKB-KW"/>
</dbReference>
<keyword evidence="3 11" id="KW-0547">Nucleotide-binding</keyword>
<comment type="caution">
    <text evidence="11">Lacks conserved residue(s) required for the propagation of feature annotation.</text>
</comment>
<comment type="catalytic activity">
    <reaction evidence="9 11">
        <text>XTP + H2O = XDP + phosphate + H(+)</text>
        <dbReference type="Rhea" id="RHEA:28406"/>
        <dbReference type="ChEBI" id="CHEBI:15377"/>
        <dbReference type="ChEBI" id="CHEBI:15378"/>
        <dbReference type="ChEBI" id="CHEBI:43474"/>
        <dbReference type="ChEBI" id="CHEBI:59884"/>
        <dbReference type="ChEBI" id="CHEBI:61314"/>
        <dbReference type="EC" id="3.6.1.73"/>
    </reaction>
</comment>
<organism evidence="13 14">
    <name type="scientific">Peribacillus glennii</name>
    <dbReference type="NCBI Taxonomy" id="2303991"/>
    <lineage>
        <taxon>Bacteria</taxon>
        <taxon>Bacillati</taxon>
        <taxon>Bacillota</taxon>
        <taxon>Bacilli</taxon>
        <taxon>Bacillales</taxon>
        <taxon>Bacillaceae</taxon>
        <taxon>Peribacillus</taxon>
    </lineage>
</organism>
<evidence type="ECO:0000256" key="5">
    <source>
        <dbReference type="ARBA" id="ARBA00022842"/>
    </source>
</evidence>
<evidence type="ECO:0000256" key="4">
    <source>
        <dbReference type="ARBA" id="ARBA00022801"/>
    </source>
</evidence>
<proteinExistence type="inferred from homology"/>
<dbReference type="Gene3D" id="3.90.950.10">
    <property type="match status" value="1"/>
</dbReference>
<feature type="binding site" evidence="11">
    <location>
        <begin position="62"/>
        <end position="63"/>
    </location>
    <ligand>
        <name>substrate</name>
    </ligand>
</feature>
<keyword evidence="7 11" id="KW-0464">Manganese</keyword>
<dbReference type="GO" id="GO:0009117">
    <property type="term" value="P:nucleotide metabolic process"/>
    <property type="evidence" value="ECO:0007669"/>
    <property type="project" value="UniProtKB-KW"/>
</dbReference>
<reference evidence="13 14" key="1">
    <citation type="submission" date="2018-08" db="EMBL/GenBank/DDBJ databases">
        <title>Bacillus chawlae sp. nov., Bacillus glennii sp. nov., and Bacillus saganii sp. nov. Isolated from the Vehicle Assembly Building at Kennedy Space Center where the Viking Spacecraft were Assembled.</title>
        <authorList>
            <person name="Seuylemezian A."/>
            <person name="Vaishampayan P."/>
        </authorList>
    </citation>
    <scope>NUCLEOTIDE SEQUENCE [LARGE SCALE GENOMIC DNA]</scope>
    <source>
        <strain evidence="13 14">V44-8</strain>
    </source>
</reference>
<evidence type="ECO:0000313" key="13">
    <source>
        <dbReference type="EMBL" id="RFU66259.1"/>
    </source>
</evidence>
<evidence type="ECO:0000256" key="3">
    <source>
        <dbReference type="ARBA" id="ARBA00022741"/>
    </source>
</evidence>
<dbReference type="InterPro" id="IPR050299">
    <property type="entry name" value="YjjX_NTPase"/>
</dbReference>
<dbReference type="GO" id="GO:0046872">
    <property type="term" value="F:metal ion binding"/>
    <property type="evidence" value="ECO:0007669"/>
    <property type="project" value="UniProtKB-KW"/>
</dbReference>
<evidence type="ECO:0000256" key="8">
    <source>
        <dbReference type="ARBA" id="ARBA00048174"/>
    </source>
</evidence>
<comment type="cofactor">
    <cofactor evidence="1">
        <name>Mn(2+)</name>
        <dbReference type="ChEBI" id="CHEBI:29035"/>
    </cofactor>
</comment>
<evidence type="ECO:0000259" key="12">
    <source>
        <dbReference type="Pfam" id="PF01931"/>
    </source>
</evidence>
<keyword evidence="6 11" id="KW-0546">Nucleotide metabolism</keyword>
<dbReference type="NCBIfam" id="NF002850">
    <property type="entry name" value="PRK03114.1"/>
    <property type="match status" value="1"/>
</dbReference>
<dbReference type="EMBL" id="QVTD01000002">
    <property type="protein sequence ID" value="RFU66259.1"/>
    <property type="molecule type" value="Genomic_DNA"/>
</dbReference>
<name>A0A372LIN0_9BACI</name>
<dbReference type="AlphaFoldDB" id="A0A372LIN0"/>
<dbReference type="InterPro" id="IPR002786">
    <property type="entry name" value="Non_canon_purine_NTPase"/>
</dbReference>
<dbReference type="SUPFAM" id="SSF52972">
    <property type="entry name" value="ITPase-like"/>
    <property type="match status" value="1"/>
</dbReference>
<comment type="function">
    <text evidence="11">Phosphatase that hydrolyzes non-canonical purine nucleotides such as XTP and ITP to their respective diphosphate derivatives. Probably excludes non-canonical purines from DNA/RNA precursor pool, thus preventing their incorporation into DNA/RNA and avoiding chromosomal lesions.</text>
</comment>
<dbReference type="EC" id="3.6.1.73" evidence="11"/>
<keyword evidence="5 11" id="KW-0460">Magnesium</keyword>
<comment type="cofactor">
    <cofactor evidence="11">
        <name>Mg(2+)</name>
        <dbReference type="ChEBI" id="CHEBI:18420"/>
    </cofactor>
    <cofactor evidence="11">
        <name>Mn(2+)</name>
        <dbReference type="ChEBI" id="CHEBI:29035"/>
    </cofactor>
    <text evidence="11">Binds 1 divalent metal cation per subunit; can use either Mg(2+) or Mn(2+).</text>
</comment>
<dbReference type="HAMAP" id="MF_00648">
    <property type="entry name" value="Non_canon_purine_NTPase_YjjX"/>
    <property type="match status" value="1"/>
</dbReference>
<dbReference type="FunFam" id="3.90.950.10:FF:000002">
    <property type="entry name" value="Inosine/xanthosine triphosphatase"/>
    <property type="match status" value="1"/>
</dbReference>
<feature type="binding site" evidence="11">
    <location>
        <begin position="8"/>
        <end position="13"/>
    </location>
    <ligand>
        <name>substrate</name>
    </ligand>
</feature>
<feature type="domain" description="Non-canonical purine NTP phosphatase/PRRC1" evidence="12">
    <location>
        <begin position="7"/>
        <end position="157"/>
    </location>
</feature>
<dbReference type="Proteomes" id="UP000262939">
    <property type="component" value="Unassembled WGS sequence"/>
</dbReference>
<feature type="binding site" evidence="11">
    <location>
        <position position="62"/>
    </location>
    <ligand>
        <name>Mg(2+)</name>
        <dbReference type="ChEBI" id="CHEBI:18420"/>
    </ligand>
</feature>
<evidence type="ECO:0000256" key="10">
    <source>
        <dbReference type="ARBA" id="ARBA00060855"/>
    </source>
</evidence>
<keyword evidence="4 11" id="KW-0378">Hydrolase</keyword>
<keyword evidence="14" id="KW-1185">Reference proteome</keyword>
<dbReference type="InterPro" id="IPR029001">
    <property type="entry name" value="ITPase-like_fam"/>
</dbReference>
<evidence type="ECO:0000256" key="1">
    <source>
        <dbReference type="ARBA" id="ARBA00001936"/>
    </source>
</evidence>
<comment type="subunit">
    <text evidence="11">Homodimer.</text>
</comment>
<evidence type="ECO:0000256" key="6">
    <source>
        <dbReference type="ARBA" id="ARBA00023080"/>
    </source>
</evidence>
<comment type="similarity">
    <text evidence="10 11">Belongs to the YjjX NTPase family.</text>
</comment>
<evidence type="ECO:0000256" key="9">
    <source>
        <dbReference type="ARBA" id="ARBA00048781"/>
    </source>
</evidence>
<dbReference type="PANTHER" id="PTHR34699">
    <property type="match status" value="1"/>
</dbReference>
<evidence type="ECO:0000256" key="11">
    <source>
        <dbReference type="HAMAP-Rule" id="MF_00648"/>
    </source>
</evidence>
<dbReference type="PANTHER" id="PTHR34699:SF2">
    <property type="entry name" value="NON-CANONICAL PURINE NTP PHOSPHATASE_PRRC1 DOMAIN-CONTAINING PROTEIN"/>
    <property type="match status" value="1"/>
</dbReference>
<dbReference type="OrthoDB" id="164951at2"/>
<evidence type="ECO:0000256" key="7">
    <source>
        <dbReference type="ARBA" id="ARBA00023211"/>
    </source>
</evidence>
<gene>
    <name evidence="13" type="ORF">D0466_01395</name>
</gene>